<organism evidence="1 2">
    <name type="scientific">Neisseria meningitidis serogroup B</name>
    <dbReference type="NCBI Taxonomy" id="491"/>
    <lineage>
        <taxon>Bacteria</taxon>
        <taxon>Pseudomonadati</taxon>
        <taxon>Pseudomonadota</taxon>
        <taxon>Betaproteobacteria</taxon>
        <taxon>Neisseriales</taxon>
        <taxon>Neisseriaceae</taxon>
        <taxon>Neisseria</taxon>
    </lineage>
</organism>
<dbReference type="EMBL" id="CVTF01000085">
    <property type="protein sequence ID" value="CRY99768.1"/>
    <property type="molecule type" value="Genomic_DNA"/>
</dbReference>
<evidence type="ECO:0000313" key="2">
    <source>
        <dbReference type="Proteomes" id="UP000182715"/>
    </source>
</evidence>
<proteinExistence type="predicted"/>
<protein>
    <submittedName>
        <fullName evidence="1">Uncharacterized protein</fullName>
    </submittedName>
</protein>
<name>A0A0H5QVX7_NEIMI</name>
<sequence length="43" mass="4660">MDFVCFVDFVSVSDVGAYSDGPSENVCPNAKKITANLHKRGLQ</sequence>
<dbReference type="Proteomes" id="UP000182715">
    <property type="component" value="Unassembled WGS sequence"/>
</dbReference>
<reference evidence="1 2" key="1">
    <citation type="submission" date="2014-11" db="EMBL/GenBank/DDBJ databases">
        <authorList>
            <person name="Diene M.Seydina."/>
        </authorList>
    </citation>
    <scope>NUCLEOTIDE SEQUENCE [LARGE SCALE GENOMIC DNA]</scope>
    <source>
        <strain evidence="1 2">Neisseria meningitidis CHUV</strain>
    </source>
</reference>
<evidence type="ECO:0000313" key="1">
    <source>
        <dbReference type="EMBL" id="CRY99768.1"/>
    </source>
</evidence>
<accession>A0A0H5QVX7</accession>
<dbReference type="AlphaFoldDB" id="A0A0H5QVX7"/>